<keyword evidence="2" id="KW-1185">Reference proteome</keyword>
<proteinExistence type="predicted"/>
<protein>
    <submittedName>
        <fullName evidence="1">Uncharacterized protein</fullName>
    </submittedName>
</protein>
<sequence length="245" mass="27601">MPLPLACLEQCQKATNRHDWSSENVLAPPDHIFLSDEEIWGLAKEPVPKSHPPQGMVRRNLEHEIRHDAFAINWIANTARCNSLVGTRQNLVNAQQDANKDRRVLKFLTERYTTLAKLWNEHDYSRNGCSNLAGFYPMVADTVVPEHDELETCRTEHAIAEFLLPHLSSLTDRSSAAPEKPYLSTLSSGLSLTLSSHSSLLAPSRSNYSANRLNFSKPATTEICDRALKSVVMVLYLNTKRHGER</sequence>
<evidence type="ECO:0000313" key="2">
    <source>
        <dbReference type="Proteomes" id="UP001302321"/>
    </source>
</evidence>
<name>A0AAN7A3R4_9PEZI</name>
<gene>
    <name evidence="1" type="ORF">QBC36DRAFT_363272</name>
</gene>
<comment type="caution">
    <text evidence="1">The sequence shown here is derived from an EMBL/GenBank/DDBJ whole genome shotgun (WGS) entry which is preliminary data.</text>
</comment>
<organism evidence="1 2">
    <name type="scientific">Triangularia setosa</name>
    <dbReference type="NCBI Taxonomy" id="2587417"/>
    <lineage>
        <taxon>Eukaryota</taxon>
        <taxon>Fungi</taxon>
        <taxon>Dikarya</taxon>
        <taxon>Ascomycota</taxon>
        <taxon>Pezizomycotina</taxon>
        <taxon>Sordariomycetes</taxon>
        <taxon>Sordariomycetidae</taxon>
        <taxon>Sordariales</taxon>
        <taxon>Podosporaceae</taxon>
        <taxon>Triangularia</taxon>
    </lineage>
</organism>
<reference evidence="1" key="2">
    <citation type="submission" date="2023-05" db="EMBL/GenBank/DDBJ databases">
        <authorList>
            <consortium name="Lawrence Berkeley National Laboratory"/>
            <person name="Steindorff A."/>
            <person name="Hensen N."/>
            <person name="Bonometti L."/>
            <person name="Westerberg I."/>
            <person name="Brannstrom I.O."/>
            <person name="Guillou S."/>
            <person name="Cros-Aarteil S."/>
            <person name="Calhoun S."/>
            <person name="Haridas S."/>
            <person name="Kuo A."/>
            <person name="Mondo S."/>
            <person name="Pangilinan J."/>
            <person name="Riley R."/>
            <person name="Labutti K."/>
            <person name="Andreopoulos B."/>
            <person name="Lipzen A."/>
            <person name="Chen C."/>
            <person name="Yanf M."/>
            <person name="Daum C."/>
            <person name="Ng V."/>
            <person name="Clum A."/>
            <person name="Ohm R."/>
            <person name="Martin F."/>
            <person name="Silar P."/>
            <person name="Natvig D."/>
            <person name="Lalanne C."/>
            <person name="Gautier V."/>
            <person name="Ament-Velasquez S.L."/>
            <person name="Kruys A."/>
            <person name="Hutchinson M.I."/>
            <person name="Powell A.J."/>
            <person name="Barry K."/>
            <person name="Miller A.N."/>
            <person name="Grigoriev I.V."/>
            <person name="Debuchy R."/>
            <person name="Gladieux P."/>
            <person name="Thoren M.H."/>
            <person name="Johannesson H."/>
        </authorList>
    </citation>
    <scope>NUCLEOTIDE SEQUENCE</scope>
    <source>
        <strain evidence="1">CBS 892.96</strain>
    </source>
</reference>
<accession>A0AAN7A3R4</accession>
<evidence type="ECO:0000313" key="1">
    <source>
        <dbReference type="EMBL" id="KAK4172255.1"/>
    </source>
</evidence>
<dbReference type="Proteomes" id="UP001302321">
    <property type="component" value="Unassembled WGS sequence"/>
</dbReference>
<dbReference type="EMBL" id="MU866446">
    <property type="protein sequence ID" value="KAK4172255.1"/>
    <property type="molecule type" value="Genomic_DNA"/>
</dbReference>
<reference evidence="1" key="1">
    <citation type="journal article" date="2023" name="Mol. Phylogenet. Evol.">
        <title>Genome-scale phylogeny and comparative genomics of the fungal order Sordariales.</title>
        <authorList>
            <person name="Hensen N."/>
            <person name="Bonometti L."/>
            <person name="Westerberg I."/>
            <person name="Brannstrom I.O."/>
            <person name="Guillou S."/>
            <person name="Cros-Aarteil S."/>
            <person name="Calhoun S."/>
            <person name="Haridas S."/>
            <person name="Kuo A."/>
            <person name="Mondo S."/>
            <person name="Pangilinan J."/>
            <person name="Riley R."/>
            <person name="LaButti K."/>
            <person name="Andreopoulos B."/>
            <person name="Lipzen A."/>
            <person name="Chen C."/>
            <person name="Yan M."/>
            <person name="Daum C."/>
            <person name="Ng V."/>
            <person name="Clum A."/>
            <person name="Steindorff A."/>
            <person name="Ohm R.A."/>
            <person name="Martin F."/>
            <person name="Silar P."/>
            <person name="Natvig D.O."/>
            <person name="Lalanne C."/>
            <person name="Gautier V."/>
            <person name="Ament-Velasquez S.L."/>
            <person name="Kruys A."/>
            <person name="Hutchinson M.I."/>
            <person name="Powell A.J."/>
            <person name="Barry K."/>
            <person name="Miller A.N."/>
            <person name="Grigoriev I.V."/>
            <person name="Debuchy R."/>
            <person name="Gladieux P."/>
            <person name="Hiltunen Thoren M."/>
            <person name="Johannesson H."/>
        </authorList>
    </citation>
    <scope>NUCLEOTIDE SEQUENCE</scope>
    <source>
        <strain evidence="1">CBS 892.96</strain>
    </source>
</reference>
<dbReference type="AlphaFoldDB" id="A0AAN7A3R4"/>